<keyword evidence="11" id="KW-1185">Reference proteome</keyword>
<evidence type="ECO:0000256" key="6">
    <source>
        <dbReference type="ARBA" id="ARBA00023136"/>
    </source>
</evidence>
<evidence type="ECO:0000256" key="3">
    <source>
        <dbReference type="ARBA" id="ARBA00022741"/>
    </source>
</evidence>
<name>A0ABP7T6I5_9FLAO</name>
<dbReference type="PANTHER" id="PTHR43394:SF1">
    <property type="entry name" value="ATP-BINDING CASSETTE SUB-FAMILY B MEMBER 10, MITOCHONDRIAL"/>
    <property type="match status" value="1"/>
</dbReference>
<evidence type="ECO:0000256" key="2">
    <source>
        <dbReference type="ARBA" id="ARBA00022692"/>
    </source>
</evidence>
<evidence type="ECO:0000259" key="8">
    <source>
        <dbReference type="PROSITE" id="PS50893"/>
    </source>
</evidence>
<feature type="transmembrane region" description="Helical" evidence="7">
    <location>
        <begin position="243"/>
        <end position="272"/>
    </location>
</feature>
<dbReference type="InterPro" id="IPR003593">
    <property type="entry name" value="AAA+_ATPase"/>
</dbReference>
<dbReference type="InterPro" id="IPR039421">
    <property type="entry name" value="Type_1_exporter"/>
</dbReference>
<feature type="transmembrane region" description="Helical" evidence="7">
    <location>
        <begin position="140"/>
        <end position="159"/>
    </location>
</feature>
<keyword evidence="4 10" id="KW-0067">ATP-binding</keyword>
<dbReference type="InterPro" id="IPR036640">
    <property type="entry name" value="ABC1_TM_sf"/>
</dbReference>
<accession>A0ABP7T6I5</accession>
<evidence type="ECO:0000313" key="10">
    <source>
        <dbReference type="EMBL" id="GAA4021766.1"/>
    </source>
</evidence>
<keyword evidence="6 7" id="KW-0472">Membrane</keyword>
<sequence>MQAKAFDTHLFKRILKYTKPYKKRYYGVVMFAILLSVFAALRPYLLKQTVDDYIAPKDEHGLLLYISMMGIVLLLETLSQFYFVYWANWLGQDIIKDIRTKLFQHILSFRMKYFDHAPVGQLVTRSVSDIEQIARIFSQGLFMIISDILKMLVVLIFMFYMNWRLTWIVILAMPVLVYITRIFQRKMQVAFEEVRNQVANMNTFVQERVTGMKIVQLFNREAIEYEKFKDINQKHNKAWIKTILYNSIFFPIADIISSLTLGAVILYGGFHILDGDKFTTFGDLFSYTMFIGMLFNPLRQIADKFNEMQMGMIAANRVFDILDSDKDVQKDGTVIASHLKGNIRFENVVFSYNDKENVLKGINLKVNEGETIAIVGATGAGKSTIINLLNRFYEINSGAIYIDEQNINEFQMESLRQQIAIVLQDVFLFADTIHNNITLNNPNISREAVIEAAKKIGVHKFIKTLPGGYDYDVKERGVMLSSGQRQLIAFLRAYVNNPSILILDEATSSIDSYSEELIQKATEKITKNRTSIIIAHRLATIVNANKIIVMDKGQIVEEGTHQELLKREQGYYKNLYDSQFALES</sequence>
<dbReference type="Pfam" id="PF00664">
    <property type="entry name" value="ABC_membrane"/>
    <property type="match status" value="1"/>
</dbReference>
<dbReference type="InterPro" id="IPR027417">
    <property type="entry name" value="P-loop_NTPase"/>
</dbReference>
<evidence type="ECO:0000313" key="11">
    <source>
        <dbReference type="Proteomes" id="UP001500968"/>
    </source>
</evidence>
<dbReference type="Proteomes" id="UP001500968">
    <property type="component" value="Unassembled WGS sequence"/>
</dbReference>
<evidence type="ECO:0000256" key="4">
    <source>
        <dbReference type="ARBA" id="ARBA00022840"/>
    </source>
</evidence>
<dbReference type="Gene3D" id="1.20.1560.10">
    <property type="entry name" value="ABC transporter type 1, transmembrane domain"/>
    <property type="match status" value="1"/>
</dbReference>
<dbReference type="InterPro" id="IPR003439">
    <property type="entry name" value="ABC_transporter-like_ATP-bd"/>
</dbReference>
<comment type="caution">
    <text evidence="10">The sequence shown here is derived from an EMBL/GenBank/DDBJ whole genome shotgun (WGS) entry which is preliminary data.</text>
</comment>
<feature type="domain" description="ABC transporter" evidence="8">
    <location>
        <begin position="343"/>
        <end position="577"/>
    </location>
</feature>
<dbReference type="PROSITE" id="PS50929">
    <property type="entry name" value="ABC_TM1F"/>
    <property type="match status" value="1"/>
</dbReference>
<comment type="subcellular location">
    <subcellularLocation>
        <location evidence="1">Cell membrane</location>
        <topology evidence="1">Multi-pass membrane protein</topology>
    </subcellularLocation>
</comment>
<evidence type="ECO:0000256" key="1">
    <source>
        <dbReference type="ARBA" id="ARBA00004651"/>
    </source>
</evidence>
<protein>
    <submittedName>
        <fullName evidence="10">ABC transporter ATP-binding protein</fullName>
    </submittedName>
</protein>
<gene>
    <name evidence="10" type="ORF">GCM10022386_00930</name>
</gene>
<feature type="transmembrane region" description="Helical" evidence="7">
    <location>
        <begin position="165"/>
        <end position="183"/>
    </location>
</feature>
<dbReference type="EMBL" id="BAABCR010000001">
    <property type="protein sequence ID" value="GAA4021766.1"/>
    <property type="molecule type" value="Genomic_DNA"/>
</dbReference>
<organism evidence="10 11">
    <name type="scientific">Flavobacterium cheonhonense</name>
    <dbReference type="NCBI Taxonomy" id="706185"/>
    <lineage>
        <taxon>Bacteria</taxon>
        <taxon>Pseudomonadati</taxon>
        <taxon>Bacteroidota</taxon>
        <taxon>Flavobacteriia</taxon>
        <taxon>Flavobacteriales</taxon>
        <taxon>Flavobacteriaceae</taxon>
        <taxon>Flavobacterium</taxon>
    </lineage>
</organism>
<dbReference type="Gene3D" id="3.40.50.300">
    <property type="entry name" value="P-loop containing nucleotide triphosphate hydrolases"/>
    <property type="match status" value="1"/>
</dbReference>
<keyword evidence="2 7" id="KW-0812">Transmembrane</keyword>
<keyword evidence="3" id="KW-0547">Nucleotide-binding</keyword>
<dbReference type="PROSITE" id="PS00211">
    <property type="entry name" value="ABC_TRANSPORTER_1"/>
    <property type="match status" value="1"/>
</dbReference>
<evidence type="ECO:0000256" key="5">
    <source>
        <dbReference type="ARBA" id="ARBA00022989"/>
    </source>
</evidence>
<dbReference type="GO" id="GO:0005524">
    <property type="term" value="F:ATP binding"/>
    <property type="evidence" value="ECO:0007669"/>
    <property type="project" value="UniProtKB-KW"/>
</dbReference>
<dbReference type="InterPro" id="IPR011527">
    <property type="entry name" value="ABC1_TM_dom"/>
</dbReference>
<dbReference type="Pfam" id="PF00005">
    <property type="entry name" value="ABC_tran"/>
    <property type="match status" value="1"/>
</dbReference>
<dbReference type="InterPro" id="IPR017871">
    <property type="entry name" value="ABC_transporter-like_CS"/>
</dbReference>
<dbReference type="PROSITE" id="PS50893">
    <property type="entry name" value="ABC_TRANSPORTER_2"/>
    <property type="match status" value="1"/>
</dbReference>
<feature type="domain" description="ABC transmembrane type-1" evidence="9">
    <location>
        <begin position="27"/>
        <end position="310"/>
    </location>
</feature>
<dbReference type="RefSeq" id="WP_324690868.1">
    <property type="nucleotide sequence ID" value="NZ_BAABCR010000001.1"/>
</dbReference>
<dbReference type="SUPFAM" id="SSF52540">
    <property type="entry name" value="P-loop containing nucleoside triphosphate hydrolases"/>
    <property type="match status" value="1"/>
</dbReference>
<feature type="transmembrane region" description="Helical" evidence="7">
    <location>
        <begin position="25"/>
        <end position="45"/>
    </location>
</feature>
<dbReference type="PANTHER" id="PTHR43394">
    <property type="entry name" value="ATP-DEPENDENT PERMEASE MDL1, MITOCHONDRIAL"/>
    <property type="match status" value="1"/>
</dbReference>
<dbReference type="SMART" id="SM00382">
    <property type="entry name" value="AAA"/>
    <property type="match status" value="1"/>
</dbReference>
<dbReference type="CDD" id="cd03254">
    <property type="entry name" value="ABCC_Glucan_exporter_like"/>
    <property type="match status" value="1"/>
</dbReference>
<dbReference type="CDD" id="cd18544">
    <property type="entry name" value="ABC_6TM_TmrA_like"/>
    <property type="match status" value="1"/>
</dbReference>
<reference evidence="11" key="1">
    <citation type="journal article" date="2019" name="Int. J. Syst. Evol. Microbiol.">
        <title>The Global Catalogue of Microorganisms (GCM) 10K type strain sequencing project: providing services to taxonomists for standard genome sequencing and annotation.</title>
        <authorList>
            <consortium name="The Broad Institute Genomics Platform"/>
            <consortium name="The Broad Institute Genome Sequencing Center for Infectious Disease"/>
            <person name="Wu L."/>
            <person name="Ma J."/>
        </authorList>
    </citation>
    <scope>NUCLEOTIDE SEQUENCE [LARGE SCALE GENOMIC DNA]</scope>
    <source>
        <strain evidence="11">JCM 17064</strain>
    </source>
</reference>
<feature type="transmembrane region" description="Helical" evidence="7">
    <location>
        <begin position="284"/>
        <end position="302"/>
    </location>
</feature>
<evidence type="ECO:0000259" key="9">
    <source>
        <dbReference type="PROSITE" id="PS50929"/>
    </source>
</evidence>
<dbReference type="SUPFAM" id="SSF90123">
    <property type="entry name" value="ABC transporter transmembrane region"/>
    <property type="match status" value="1"/>
</dbReference>
<feature type="transmembrane region" description="Helical" evidence="7">
    <location>
        <begin position="65"/>
        <end position="86"/>
    </location>
</feature>
<proteinExistence type="predicted"/>
<evidence type="ECO:0000256" key="7">
    <source>
        <dbReference type="SAM" id="Phobius"/>
    </source>
</evidence>
<keyword evidence="5 7" id="KW-1133">Transmembrane helix</keyword>